<feature type="transmembrane region" description="Helical" evidence="6">
    <location>
        <begin position="180"/>
        <end position="198"/>
    </location>
</feature>
<keyword evidence="5 6" id="KW-0472">Membrane</keyword>
<feature type="transmembrane region" description="Helical" evidence="6">
    <location>
        <begin position="111"/>
        <end position="133"/>
    </location>
</feature>
<dbReference type="Proteomes" id="UP001521209">
    <property type="component" value="Unassembled WGS sequence"/>
</dbReference>
<keyword evidence="2" id="KW-1003">Cell membrane</keyword>
<comment type="caution">
    <text evidence="7">The sequence shown here is derived from an EMBL/GenBank/DDBJ whole genome shotgun (WGS) entry which is preliminary data.</text>
</comment>
<evidence type="ECO:0000256" key="1">
    <source>
        <dbReference type="ARBA" id="ARBA00004651"/>
    </source>
</evidence>
<name>A0ABS9DU80_9PROT</name>
<reference evidence="7 8" key="1">
    <citation type="submission" date="2022-01" db="EMBL/GenBank/DDBJ databases">
        <authorList>
            <person name="Won M."/>
            <person name="Kim S.-J."/>
            <person name="Kwon S.-W."/>
        </authorList>
    </citation>
    <scope>NUCLEOTIDE SEQUENCE [LARGE SCALE GENOMIC DNA]</scope>
    <source>
        <strain evidence="7 8">KCTC 23505</strain>
    </source>
</reference>
<feature type="transmembrane region" description="Helical" evidence="6">
    <location>
        <begin position="145"/>
        <end position="168"/>
    </location>
</feature>
<dbReference type="EMBL" id="JAKGBZ010000008">
    <property type="protein sequence ID" value="MCF3946288.1"/>
    <property type="molecule type" value="Genomic_DNA"/>
</dbReference>
<dbReference type="PANTHER" id="PTHR30086:SF20">
    <property type="entry name" value="ARGININE EXPORTER PROTEIN ARGO-RELATED"/>
    <property type="match status" value="1"/>
</dbReference>
<evidence type="ECO:0000256" key="2">
    <source>
        <dbReference type="ARBA" id="ARBA00022475"/>
    </source>
</evidence>
<dbReference type="RefSeq" id="WP_235703519.1">
    <property type="nucleotide sequence ID" value="NZ_JAKGBZ010000008.1"/>
</dbReference>
<evidence type="ECO:0000256" key="5">
    <source>
        <dbReference type="ARBA" id="ARBA00023136"/>
    </source>
</evidence>
<dbReference type="PANTHER" id="PTHR30086">
    <property type="entry name" value="ARGININE EXPORTER PROTEIN ARGO"/>
    <property type="match status" value="1"/>
</dbReference>
<keyword evidence="4 6" id="KW-1133">Transmembrane helix</keyword>
<dbReference type="Pfam" id="PF01810">
    <property type="entry name" value="LysE"/>
    <property type="match status" value="1"/>
</dbReference>
<feature type="transmembrane region" description="Helical" evidence="6">
    <location>
        <begin position="41"/>
        <end position="60"/>
    </location>
</feature>
<keyword evidence="8" id="KW-1185">Reference proteome</keyword>
<evidence type="ECO:0000256" key="6">
    <source>
        <dbReference type="SAM" id="Phobius"/>
    </source>
</evidence>
<keyword evidence="3 6" id="KW-0812">Transmembrane</keyword>
<comment type="subcellular location">
    <subcellularLocation>
        <location evidence="1">Cell membrane</location>
        <topology evidence="1">Multi-pass membrane protein</topology>
    </subcellularLocation>
</comment>
<evidence type="ECO:0000313" key="7">
    <source>
        <dbReference type="EMBL" id="MCF3946288.1"/>
    </source>
</evidence>
<protein>
    <submittedName>
        <fullName evidence="7">LysE family translocator</fullName>
    </submittedName>
</protein>
<proteinExistence type="predicted"/>
<accession>A0ABS9DU80</accession>
<gene>
    <name evidence="7" type="ORF">L2A60_06275</name>
</gene>
<feature type="transmembrane region" description="Helical" evidence="6">
    <location>
        <begin position="72"/>
        <end position="90"/>
    </location>
</feature>
<sequence>MTALPGLVLFAVAMSGTPGPNNVMVTASGATFGLRRTMPHVLGISVGFPVMILMIGLGLGPVLVTNPAVHRGFKWLGIAYMVWLAARIATARRPDAKGANRRSRPLSFLEAALFQWVNPKAWVIAAAAMSTFVSLADNLWVQTGMIVIVFLLVTLPVVSAWAGIGSGIGSVLRSDRQFRAFNLAMATLLVLSIVSLFYER</sequence>
<dbReference type="InterPro" id="IPR001123">
    <property type="entry name" value="LeuE-type"/>
</dbReference>
<evidence type="ECO:0000256" key="4">
    <source>
        <dbReference type="ARBA" id="ARBA00022989"/>
    </source>
</evidence>
<organism evidence="7 8">
    <name type="scientific">Acidiphilium iwatense</name>
    <dbReference type="NCBI Taxonomy" id="768198"/>
    <lineage>
        <taxon>Bacteria</taxon>
        <taxon>Pseudomonadati</taxon>
        <taxon>Pseudomonadota</taxon>
        <taxon>Alphaproteobacteria</taxon>
        <taxon>Acetobacterales</taxon>
        <taxon>Acidocellaceae</taxon>
        <taxon>Acidiphilium</taxon>
    </lineage>
</organism>
<evidence type="ECO:0000313" key="8">
    <source>
        <dbReference type="Proteomes" id="UP001521209"/>
    </source>
</evidence>
<evidence type="ECO:0000256" key="3">
    <source>
        <dbReference type="ARBA" id="ARBA00022692"/>
    </source>
</evidence>